<evidence type="ECO:0000256" key="1">
    <source>
        <dbReference type="SAM" id="Phobius"/>
    </source>
</evidence>
<name>A0A7V3RFX3_UNCW3</name>
<organism evidence="2">
    <name type="scientific">candidate division WOR-3 bacterium</name>
    <dbReference type="NCBI Taxonomy" id="2052148"/>
    <lineage>
        <taxon>Bacteria</taxon>
        <taxon>Bacteria division WOR-3</taxon>
    </lineage>
</organism>
<comment type="caution">
    <text evidence="2">The sequence shown here is derived from an EMBL/GenBank/DDBJ whole genome shotgun (WGS) entry which is preliminary data.</text>
</comment>
<feature type="transmembrane region" description="Helical" evidence="1">
    <location>
        <begin position="160"/>
        <end position="177"/>
    </location>
</feature>
<feature type="transmembrane region" description="Helical" evidence="1">
    <location>
        <begin position="6"/>
        <end position="21"/>
    </location>
</feature>
<feature type="transmembrane region" description="Helical" evidence="1">
    <location>
        <begin position="234"/>
        <end position="256"/>
    </location>
</feature>
<feature type="transmembrane region" description="Helical" evidence="1">
    <location>
        <begin position="206"/>
        <end position="222"/>
    </location>
</feature>
<protein>
    <submittedName>
        <fullName evidence="2">Oligosaccharide repeat unit polymerase</fullName>
    </submittedName>
</protein>
<gene>
    <name evidence="2" type="ORF">ENX68_00055</name>
</gene>
<dbReference type="AlphaFoldDB" id="A0A7V3RFX3"/>
<proteinExistence type="predicted"/>
<feature type="transmembrane region" description="Helical" evidence="1">
    <location>
        <begin position="411"/>
        <end position="431"/>
    </location>
</feature>
<feature type="transmembrane region" description="Helical" evidence="1">
    <location>
        <begin position="56"/>
        <end position="80"/>
    </location>
</feature>
<feature type="transmembrane region" description="Helical" evidence="1">
    <location>
        <begin position="362"/>
        <end position="380"/>
    </location>
</feature>
<dbReference type="NCBIfam" id="TIGR04370">
    <property type="entry name" value="glyco_rpt_poly"/>
    <property type="match status" value="2"/>
</dbReference>
<feature type="transmembrane region" description="Helical" evidence="1">
    <location>
        <begin position="101"/>
        <end position="129"/>
    </location>
</feature>
<keyword evidence="1" id="KW-1133">Transmembrane helix</keyword>
<feature type="transmembrane region" description="Helical" evidence="1">
    <location>
        <begin position="387"/>
        <end position="405"/>
    </location>
</feature>
<reference evidence="2" key="1">
    <citation type="journal article" date="2020" name="mSystems">
        <title>Genome- and Community-Level Interaction Insights into Carbon Utilization and Element Cycling Functions of Hydrothermarchaeota in Hydrothermal Sediment.</title>
        <authorList>
            <person name="Zhou Z."/>
            <person name="Liu Y."/>
            <person name="Xu W."/>
            <person name="Pan J."/>
            <person name="Luo Z.H."/>
            <person name="Li M."/>
        </authorList>
    </citation>
    <scope>NUCLEOTIDE SEQUENCE [LARGE SCALE GENOMIC DNA]</scope>
    <source>
        <strain evidence="2">SpSt-961</strain>
    </source>
</reference>
<keyword evidence="1" id="KW-0472">Membrane</keyword>
<feature type="transmembrane region" description="Helical" evidence="1">
    <location>
        <begin position="184"/>
        <end position="200"/>
    </location>
</feature>
<dbReference type="EMBL" id="DTOZ01000003">
    <property type="protein sequence ID" value="HGE77378.1"/>
    <property type="molecule type" value="Genomic_DNA"/>
</dbReference>
<keyword evidence="1" id="KW-0812">Transmembrane</keyword>
<sequence length="440" mass="50426">MESLFILIFGFTMIIIGRLILKSWINHLTLYSSIWTLVLWLYSLRLVAYYPIITEAWIMIFSAWFMLYIGTGCVLLINAINKNKTIERLQITGLKNENEDMLLYIKYLKIAIIILSAVSFVGIIIQWLILIKHFGSIAGILVQGGKVYQLRVRDPSTTKIPYITSLYLVAINFAGIYAAMRRKFTIVIFIPFILAIIQSIGAMGRAGLLFSAVLFLSSYLIFSKTIAVKNHRKLSFKSIIITLAILAMLAITADYIKTLRFSEIWPRKYFGSKSFSKLQKLPFFTPSVYIYLSANPVVFSEYLKSGGENTYLGWYTFAPIYHLLAKVGLVKITSYYQKFYLTPVPSNTGTYLRELHADFKEVGVLLYPFLLGILCTYLYIKPIKRLWQVVTLSNLYVIVVLSYAYNAMFLGGWVLSFIVALVISLTIQHFVERSLYRPFS</sequence>
<feature type="transmembrane region" description="Helical" evidence="1">
    <location>
        <begin position="28"/>
        <end position="50"/>
    </location>
</feature>
<evidence type="ECO:0000313" key="2">
    <source>
        <dbReference type="EMBL" id="HGE77378.1"/>
    </source>
</evidence>
<accession>A0A7V3RFX3</accession>